<comment type="caution">
    <text evidence="1">The sequence shown here is derived from an EMBL/GenBank/DDBJ whole genome shotgun (WGS) entry which is preliminary data.</text>
</comment>
<dbReference type="OrthoDB" id="900556at2759"/>
<dbReference type="InterPro" id="IPR040378">
    <property type="entry name" value="BASL"/>
</dbReference>
<accession>A0A8S0TQ62</accession>
<evidence type="ECO:0000313" key="1">
    <source>
        <dbReference type="EMBL" id="CAA3007427.1"/>
    </source>
</evidence>
<evidence type="ECO:0000313" key="2">
    <source>
        <dbReference type="Proteomes" id="UP000594638"/>
    </source>
</evidence>
<organism evidence="1 2">
    <name type="scientific">Olea europaea subsp. europaea</name>
    <dbReference type="NCBI Taxonomy" id="158383"/>
    <lineage>
        <taxon>Eukaryota</taxon>
        <taxon>Viridiplantae</taxon>
        <taxon>Streptophyta</taxon>
        <taxon>Embryophyta</taxon>
        <taxon>Tracheophyta</taxon>
        <taxon>Spermatophyta</taxon>
        <taxon>Magnoliopsida</taxon>
        <taxon>eudicotyledons</taxon>
        <taxon>Gunneridae</taxon>
        <taxon>Pentapetalae</taxon>
        <taxon>asterids</taxon>
        <taxon>lamiids</taxon>
        <taxon>Lamiales</taxon>
        <taxon>Oleaceae</taxon>
        <taxon>Oleeae</taxon>
        <taxon>Olea</taxon>
    </lineage>
</organism>
<gene>
    <name evidence="1" type="ORF">OLEA9_A023154</name>
</gene>
<sequence length="442" mass="49857">MILDHFNAMSVSLTELNRTTMKGNQNGKLCLSNSLGRHAVPLDFKTNSDRIVFGTKAMDELCNSSKILEDFANDSKYGIIDTLVKENLNGFLFHLSDCERDGVLSALDETYRNENEYRDSDIPCINASEMYKTDTNLYADDHVSEYELPELIVCYKEMNCHVKDIFIDEIRYTEEKMMMESYKSASEISFGKETSKERRPSDLTQIGEANCGATGKVETDVSEEGCLKNRAPPVQEFGAWSCLRSFLHDVPTLPGQIPSGNSISDNPSAILGETEPNKGVQCISRKENIENPSAQSFNHKDMRYEDQSPNGRVQFVSSEDRSIKNENDQVLDAQNVHVHDHDHDHEQHELGKSVSISFISQVQCDEEELSFSAADVTTYSGPIAYSRSLSVQSDNSTTSTQSFSFPVLQSEWKSSPVRMAKADGRHFQKHKNWKTGFFCCRF</sequence>
<name>A0A8S0TQ62_OLEEU</name>
<protein>
    <submittedName>
        <fullName evidence="1">Uncharacterized protein</fullName>
    </submittedName>
</protein>
<proteinExistence type="predicted"/>
<dbReference type="Proteomes" id="UP000594638">
    <property type="component" value="Unassembled WGS sequence"/>
</dbReference>
<keyword evidence="2" id="KW-1185">Reference proteome</keyword>
<reference evidence="1 2" key="1">
    <citation type="submission" date="2019-12" db="EMBL/GenBank/DDBJ databases">
        <authorList>
            <person name="Alioto T."/>
            <person name="Alioto T."/>
            <person name="Gomez Garrido J."/>
        </authorList>
    </citation>
    <scope>NUCLEOTIDE SEQUENCE [LARGE SCALE GENOMIC DNA]</scope>
</reference>
<dbReference type="EMBL" id="CACTIH010007275">
    <property type="protein sequence ID" value="CAA3007427.1"/>
    <property type="molecule type" value="Genomic_DNA"/>
</dbReference>
<dbReference type="Gramene" id="OE9A023154T1">
    <property type="protein sequence ID" value="OE9A023154C1"/>
    <property type="gene ID" value="OE9A023154"/>
</dbReference>
<dbReference type="AlphaFoldDB" id="A0A8S0TQ62"/>
<dbReference type="PANTHER" id="PTHR33914">
    <property type="entry name" value="18S PRE-RIBOSOMAL ASSEMBLY PROTEIN GAR2-LIKE PROTEIN"/>
    <property type="match status" value="1"/>
</dbReference>
<dbReference type="PANTHER" id="PTHR33914:SF2">
    <property type="entry name" value="OS02G0582100 PROTEIN"/>
    <property type="match status" value="1"/>
</dbReference>
<dbReference type="GO" id="GO:0009786">
    <property type="term" value="P:regulation of asymmetric cell division"/>
    <property type="evidence" value="ECO:0007669"/>
    <property type="project" value="InterPro"/>
</dbReference>